<feature type="compositionally biased region" description="Low complexity" evidence="1">
    <location>
        <begin position="1"/>
        <end position="26"/>
    </location>
</feature>
<protein>
    <submittedName>
        <fullName evidence="2">Uncharacterized protein</fullName>
    </submittedName>
</protein>
<feature type="region of interest" description="Disordered" evidence="1">
    <location>
        <begin position="1"/>
        <end position="33"/>
    </location>
</feature>
<evidence type="ECO:0000256" key="1">
    <source>
        <dbReference type="SAM" id="MobiDB-lite"/>
    </source>
</evidence>
<organism evidence="2 3">
    <name type="scientific">Rhynchosporium secalis</name>
    <name type="common">Barley scald fungus</name>
    <dbReference type="NCBI Taxonomy" id="38038"/>
    <lineage>
        <taxon>Eukaryota</taxon>
        <taxon>Fungi</taxon>
        <taxon>Dikarya</taxon>
        <taxon>Ascomycota</taxon>
        <taxon>Pezizomycotina</taxon>
        <taxon>Leotiomycetes</taxon>
        <taxon>Helotiales</taxon>
        <taxon>Ploettnerulaceae</taxon>
        <taxon>Rhynchosporium</taxon>
    </lineage>
</organism>
<dbReference type="Proteomes" id="UP000177625">
    <property type="component" value="Unassembled WGS sequence"/>
</dbReference>
<gene>
    <name evidence="2" type="ORF">RSE6_08423</name>
</gene>
<dbReference type="EMBL" id="FJVC01000307">
    <property type="protein sequence ID" value="CZT47814.1"/>
    <property type="molecule type" value="Genomic_DNA"/>
</dbReference>
<proteinExistence type="predicted"/>
<sequence>MSSSSSSFSFSPSSPSSSSSPSRSPTPRTPEFEERYPAQWPPFWRTTMVDAAVTYVTTLLAAVWNLGGLAELFVEEVSGEELREEANHEAELKLGYMRLRWEKEQEKRGKGGMLWLANDEYLSGEHLFLDPVAMKPYMQSEKDYLNDAFLAQALNSFCIT</sequence>
<evidence type="ECO:0000313" key="3">
    <source>
        <dbReference type="Proteomes" id="UP000177625"/>
    </source>
</evidence>
<evidence type="ECO:0000313" key="2">
    <source>
        <dbReference type="EMBL" id="CZT47814.1"/>
    </source>
</evidence>
<dbReference type="AlphaFoldDB" id="A0A1E1MFI2"/>
<accession>A0A1E1MFI2</accession>
<name>A0A1E1MFI2_RHYSE</name>
<keyword evidence="3" id="KW-1185">Reference proteome</keyword>
<reference evidence="3" key="1">
    <citation type="submission" date="2016-03" db="EMBL/GenBank/DDBJ databases">
        <authorList>
            <person name="Guldener U."/>
        </authorList>
    </citation>
    <scope>NUCLEOTIDE SEQUENCE [LARGE SCALE GENOMIC DNA]</scope>
</reference>